<dbReference type="InterPro" id="IPR017853">
    <property type="entry name" value="GH"/>
</dbReference>
<dbReference type="Gene3D" id="2.60.40.1180">
    <property type="entry name" value="Golgi alpha-mannosidase II"/>
    <property type="match status" value="1"/>
</dbReference>
<accession>A0ABV7Z1K1</accession>
<dbReference type="SUPFAM" id="SSF51011">
    <property type="entry name" value="Glycosyl hydrolase domain"/>
    <property type="match status" value="1"/>
</dbReference>
<dbReference type="InterPro" id="IPR045857">
    <property type="entry name" value="O16G_dom_2"/>
</dbReference>
<proteinExistence type="predicted"/>
<dbReference type="InterPro" id="IPR013780">
    <property type="entry name" value="Glyco_hydro_b"/>
</dbReference>
<dbReference type="Proteomes" id="UP001595803">
    <property type="component" value="Unassembled WGS sequence"/>
</dbReference>
<name>A0ABV7Z1K1_9DEIO</name>
<keyword evidence="4" id="KW-1185">Reference proteome</keyword>
<keyword evidence="1" id="KW-0378">Hydrolase</keyword>
<dbReference type="Gene3D" id="3.90.400.10">
    <property type="entry name" value="Oligo-1,6-glucosidase, Domain 2"/>
    <property type="match status" value="1"/>
</dbReference>
<protein>
    <submittedName>
        <fullName evidence="3">Alpha-glucosidase</fullName>
    </submittedName>
</protein>
<dbReference type="PANTHER" id="PTHR10357:SF184">
    <property type="entry name" value="OLIGO-1,6-GLUCOSIDASE 1"/>
    <property type="match status" value="1"/>
</dbReference>
<dbReference type="PANTHER" id="PTHR10357">
    <property type="entry name" value="ALPHA-AMYLASE FAMILY MEMBER"/>
    <property type="match status" value="1"/>
</dbReference>
<feature type="domain" description="Glycosyl hydrolase family 13 catalytic" evidence="2">
    <location>
        <begin position="16"/>
        <end position="426"/>
    </location>
</feature>
<reference evidence="4" key="1">
    <citation type="journal article" date="2019" name="Int. J. Syst. Evol. Microbiol.">
        <title>The Global Catalogue of Microorganisms (GCM) 10K type strain sequencing project: providing services to taxonomists for standard genome sequencing and annotation.</title>
        <authorList>
            <consortium name="The Broad Institute Genomics Platform"/>
            <consortium name="The Broad Institute Genome Sequencing Center for Infectious Disease"/>
            <person name="Wu L."/>
            <person name="Ma J."/>
        </authorList>
    </citation>
    <scope>NUCLEOTIDE SEQUENCE [LARGE SCALE GENOMIC DNA]</scope>
    <source>
        <strain evidence="4">CCTCC AB 2017081</strain>
    </source>
</reference>
<dbReference type="Gene3D" id="3.20.20.80">
    <property type="entry name" value="Glycosidases"/>
    <property type="match status" value="1"/>
</dbReference>
<evidence type="ECO:0000256" key="1">
    <source>
        <dbReference type="ARBA" id="ARBA00022801"/>
    </source>
</evidence>
<dbReference type="Pfam" id="PF00128">
    <property type="entry name" value="Alpha-amylase"/>
    <property type="match status" value="1"/>
</dbReference>
<evidence type="ECO:0000313" key="3">
    <source>
        <dbReference type="EMBL" id="MFC3831306.1"/>
    </source>
</evidence>
<evidence type="ECO:0000313" key="4">
    <source>
        <dbReference type="Proteomes" id="UP001595803"/>
    </source>
</evidence>
<dbReference type="SUPFAM" id="SSF51445">
    <property type="entry name" value="(Trans)glycosidases"/>
    <property type="match status" value="1"/>
</dbReference>
<dbReference type="InterPro" id="IPR006047">
    <property type="entry name" value="GH13_cat_dom"/>
</dbReference>
<gene>
    <name evidence="3" type="ORF">ACFOSB_00325</name>
</gene>
<evidence type="ECO:0000259" key="2">
    <source>
        <dbReference type="SMART" id="SM00642"/>
    </source>
</evidence>
<dbReference type="CDD" id="cd11333">
    <property type="entry name" value="AmyAc_SI_OligoGlu_DGase"/>
    <property type="match status" value="1"/>
</dbReference>
<organism evidence="3 4">
    <name type="scientific">Deinococcus rufus</name>
    <dbReference type="NCBI Taxonomy" id="2136097"/>
    <lineage>
        <taxon>Bacteria</taxon>
        <taxon>Thermotogati</taxon>
        <taxon>Deinococcota</taxon>
        <taxon>Deinococci</taxon>
        <taxon>Deinococcales</taxon>
        <taxon>Deinococcaceae</taxon>
        <taxon>Deinococcus</taxon>
    </lineage>
</organism>
<dbReference type="RefSeq" id="WP_322473203.1">
    <property type="nucleotide sequence ID" value="NZ_JBHRZG010000001.1"/>
</dbReference>
<dbReference type="EMBL" id="JBHRZG010000001">
    <property type="protein sequence ID" value="MFC3831306.1"/>
    <property type="molecule type" value="Genomic_DNA"/>
</dbReference>
<comment type="caution">
    <text evidence="3">The sequence shown here is derived from an EMBL/GenBank/DDBJ whole genome shotgun (WGS) entry which is preliminary data.</text>
</comment>
<dbReference type="NCBIfam" id="NF008183">
    <property type="entry name" value="PRK10933.1"/>
    <property type="match status" value="1"/>
</dbReference>
<dbReference type="SMART" id="SM00642">
    <property type="entry name" value="Aamy"/>
    <property type="match status" value="1"/>
</dbReference>
<sequence>MEQPDGAWWRRSTVYQIYPKSFMDSDGDGVGDLRGITSKLDYLHALGVDVVWLCPVYPHGGVDGGYDITDYRAIAPEFGTLADWQELLAGLHARGMRLVMDLVVNHTSDRHPWFLEARSSTDSPYRDYYLWQPGRDSGPPSNWGSHFGGSAWQLDPATGESYLHLFAPEQPDLNWENPRVRREVYDLMTFWLELGIDGFRMDTINMLSKVPGYPDTAPGADYAYPLAEEHFLNGPRLLDYLREMRAEVLSKYDVMTVGETPGTTPEQAAVLTDPQTGPLDMVFQFDHMAVDKDTTSARPRWTTVPYAVPELKRVLGRWQTGLHGRGWNSLYLGNHDVPRMVSRFGDDGEHRVASAKMLATLLFTLQGTPYVYQGDELGMPNARFTSIDDYRDVDTLNLYREDVTQGGRDPAEVLAMIHAKGRDNARTPMPWTAGEHAGFTTGTPWIPLNPTYPDINAEAAIADPDSVYWYYRDLIRLRREHPAIVDGRYDDLRPTHDTLYAYLRTHAQEQLLVLLNFGGAVLDLDGVLELPANAELLIGNYAAPGEVPPGVLQPWEARVYVTRTVEETGTPG</sequence>